<feature type="compositionally biased region" description="Basic and acidic residues" evidence="9">
    <location>
        <begin position="619"/>
        <end position="631"/>
    </location>
</feature>
<dbReference type="Pfam" id="PF25313">
    <property type="entry name" value="BRWD_AD"/>
    <property type="match status" value="1"/>
</dbReference>
<dbReference type="InterPro" id="IPR001487">
    <property type="entry name" value="Bromodomain"/>
</dbReference>
<feature type="compositionally biased region" description="Polar residues" evidence="9">
    <location>
        <begin position="647"/>
        <end position="676"/>
    </location>
</feature>
<evidence type="ECO:0000256" key="4">
    <source>
        <dbReference type="ARBA" id="ARBA00023117"/>
    </source>
</evidence>
<protein>
    <submittedName>
        <fullName evidence="12">Uncharacterized protein</fullName>
    </submittedName>
</protein>
<keyword evidence="5 7" id="KW-0238">DNA-binding</keyword>
<evidence type="ECO:0000256" key="1">
    <source>
        <dbReference type="ARBA" id="ARBA00022723"/>
    </source>
</evidence>
<comment type="caution">
    <text evidence="12">The sequence shown here is derived from an EMBL/GenBank/DDBJ whole genome shotgun (WGS) entry which is preliminary data.</text>
</comment>
<feature type="domain" description="THAP-type" evidence="11">
    <location>
        <begin position="11"/>
        <end position="105"/>
    </location>
</feature>
<evidence type="ECO:0000256" key="5">
    <source>
        <dbReference type="ARBA" id="ARBA00023125"/>
    </source>
</evidence>
<evidence type="ECO:0000313" key="12">
    <source>
        <dbReference type="EMBL" id="KAK4012698.1"/>
    </source>
</evidence>
<keyword evidence="8" id="KW-0175">Coiled coil</keyword>
<feature type="coiled-coil region" evidence="8">
    <location>
        <begin position="788"/>
        <end position="871"/>
    </location>
</feature>
<keyword evidence="4 6" id="KW-0103">Bromodomain</keyword>
<dbReference type="Gene3D" id="1.20.920.10">
    <property type="entry name" value="Bromodomain-like"/>
    <property type="match status" value="1"/>
</dbReference>
<dbReference type="Pfam" id="PF00439">
    <property type="entry name" value="Bromodomain"/>
    <property type="match status" value="1"/>
</dbReference>
<evidence type="ECO:0000256" key="9">
    <source>
        <dbReference type="SAM" id="MobiDB-lite"/>
    </source>
</evidence>
<dbReference type="Gene3D" id="6.20.210.20">
    <property type="entry name" value="THAP domain"/>
    <property type="match status" value="1"/>
</dbReference>
<dbReference type="InterPro" id="IPR006612">
    <property type="entry name" value="THAP_Znf"/>
</dbReference>
<dbReference type="PROSITE" id="PS50014">
    <property type="entry name" value="BROMODOMAIN_2"/>
    <property type="match status" value="1"/>
</dbReference>
<evidence type="ECO:0000256" key="7">
    <source>
        <dbReference type="PROSITE-ProRule" id="PRU00309"/>
    </source>
</evidence>
<accession>A0ABQ9ZJ31</accession>
<feature type="compositionally biased region" description="Low complexity" evidence="9">
    <location>
        <begin position="179"/>
        <end position="189"/>
    </location>
</feature>
<gene>
    <name evidence="12" type="ORF">OUZ56_024932</name>
</gene>
<evidence type="ECO:0000256" key="8">
    <source>
        <dbReference type="SAM" id="Coils"/>
    </source>
</evidence>
<dbReference type="SMART" id="SM00297">
    <property type="entry name" value="BROMO"/>
    <property type="match status" value="1"/>
</dbReference>
<sequence>MTRTSPYQVDMTNECCIPNCSNGQKGSPVKHTLFWVPKDCHQRKKWENIIPRKGQLKQTHRVCALHFHDQDVIKGKTVIINGKKDFYPCHPMQWKLREGAIPRIFPVSTFDYISQSSPRYHNIPTKSPPPATPQSAGRRSTRSTVEDDAGSSKRIRIYSYDFESNLAGRLPEYEDSDPETSGSSFSSEYSDWTAETSEGLWATIPSKRSRKGLPHSVLSNSDLNLMVPEILRPSDMRTPVVPCRAPYYPQMGDEVIYFRQGHELFADAVNQKKLFDLHSSLPWANEQEVVKIIGIKYDIKPPNRLYCLKLQLLGNGSGQETKSEMLTGASFTVKYHHVDGVPDFLVLKQHYDSAMVRNWQPGDRFHCIKKDSWREGQVEKREPFSAHCPNSTFLCYCIRWENGEVERLSPWDLHEIRKKPRGRPKSVTKGIVPNEDASVLYKPQIEDWPPEGDRDCECDRISTGISKIMNLSAAKHFAAPVDLDHYPLYVFVIKYPPMDLSTIKARLDNRFYRRLTAVQYDVRTICSNAFKFNEPKSDIVRNASIVADLCLEMIRNRDSADVITAVYQQLVEKYTTRNEEVVVESAIVANDEYPNHGETPAPIVCSKNRVDSHSNLDEYVSHEKRTSKTQENKMSPSISREEGVQVMPSSIEGTQSSASSPSAKNKLNSTENSNTSASCSAFPRISCACAIDVSPEDKTQFLNEKQQLDLDIDNRFRTLMTTIEPELRKEKKLLAEQKQKIVTLRAALSQQRHEETNRSDNQWPEIIKLARLIEEREKIHGQVVLHENQKLTQEMAFLEQQINAKKLQMELNLLDVDLNPQQFRSVEKKLQDSKQQARQMELNLKPASDELSRLEEKEKDFDHQISELKSSINNLLATMEVMASSIQNQIANLDTKKKDIVCNLKERINASRMVELKLIKLSYQEAITVSQKKAEGKLNKLDRLVDGLLELNDAIA</sequence>
<feature type="region of interest" description="Disordered" evidence="9">
    <location>
        <begin position="118"/>
        <end position="150"/>
    </location>
</feature>
<dbReference type="Pfam" id="PF05485">
    <property type="entry name" value="THAP"/>
    <property type="match status" value="1"/>
</dbReference>
<proteinExistence type="predicted"/>
<dbReference type="InterPro" id="IPR052060">
    <property type="entry name" value="Bromo_WD_repeat"/>
</dbReference>
<dbReference type="PANTHER" id="PTHR16266">
    <property type="entry name" value="WD REPEAT DOMAIN 9"/>
    <property type="match status" value="1"/>
</dbReference>
<dbReference type="InterPro" id="IPR036427">
    <property type="entry name" value="Bromodomain-like_sf"/>
</dbReference>
<evidence type="ECO:0000313" key="13">
    <source>
        <dbReference type="Proteomes" id="UP001234178"/>
    </source>
</evidence>
<dbReference type="PANTHER" id="PTHR16266:SF17">
    <property type="entry name" value="BRWD3"/>
    <property type="match status" value="1"/>
</dbReference>
<feature type="region of interest" description="Disordered" evidence="9">
    <location>
        <begin position="169"/>
        <end position="189"/>
    </location>
</feature>
<keyword evidence="1" id="KW-0479">Metal-binding</keyword>
<feature type="region of interest" description="Disordered" evidence="9">
    <location>
        <begin position="619"/>
        <end position="676"/>
    </location>
</feature>
<evidence type="ECO:0000256" key="3">
    <source>
        <dbReference type="ARBA" id="ARBA00022833"/>
    </source>
</evidence>
<organism evidence="12 13">
    <name type="scientific">Daphnia magna</name>
    <dbReference type="NCBI Taxonomy" id="35525"/>
    <lineage>
        <taxon>Eukaryota</taxon>
        <taxon>Metazoa</taxon>
        <taxon>Ecdysozoa</taxon>
        <taxon>Arthropoda</taxon>
        <taxon>Crustacea</taxon>
        <taxon>Branchiopoda</taxon>
        <taxon>Diplostraca</taxon>
        <taxon>Cladocera</taxon>
        <taxon>Anomopoda</taxon>
        <taxon>Daphniidae</taxon>
        <taxon>Daphnia</taxon>
    </lineage>
</organism>
<dbReference type="PROSITE" id="PS50950">
    <property type="entry name" value="ZF_THAP"/>
    <property type="match status" value="1"/>
</dbReference>
<keyword evidence="13" id="KW-1185">Reference proteome</keyword>
<name>A0ABQ9ZJ31_9CRUS</name>
<dbReference type="EMBL" id="JAOYFB010000004">
    <property type="protein sequence ID" value="KAK4012698.1"/>
    <property type="molecule type" value="Genomic_DNA"/>
</dbReference>
<evidence type="ECO:0000259" key="11">
    <source>
        <dbReference type="PROSITE" id="PS50950"/>
    </source>
</evidence>
<feature type="coiled-coil region" evidence="8">
    <location>
        <begin position="727"/>
        <end position="754"/>
    </location>
</feature>
<reference evidence="12 13" key="1">
    <citation type="journal article" date="2023" name="Nucleic Acids Res.">
        <title>The hologenome of Daphnia magna reveals possible DNA methylation and microbiome-mediated evolution of the host genome.</title>
        <authorList>
            <person name="Chaturvedi A."/>
            <person name="Li X."/>
            <person name="Dhandapani V."/>
            <person name="Marshall H."/>
            <person name="Kissane S."/>
            <person name="Cuenca-Cambronero M."/>
            <person name="Asole G."/>
            <person name="Calvet F."/>
            <person name="Ruiz-Romero M."/>
            <person name="Marangio P."/>
            <person name="Guigo R."/>
            <person name="Rago D."/>
            <person name="Mirbahai L."/>
            <person name="Eastwood N."/>
            <person name="Colbourne J.K."/>
            <person name="Zhou J."/>
            <person name="Mallon E."/>
            <person name="Orsini L."/>
        </authorList>
    </citation>
    <scope>NUCLEOTIDE SEQUENCE [LARGE SCALE GENOMIC DNA]</scope>
    <source>
        <strain evidence="12">LRV0_1</strain>
    </source>
</reference>
<keyword evidence="3" id="KW-0862">Zinc</keyword>
<dbReference type="SUPFAM" id="SSF57716">
    <property type="entry name" value="Glucocorticoid receptor-like (DNA-binding domain)"/>
    <property type="match status" value="1"/>
</dbReference>
<dbReference type="InterPro" id="IPR038441">
    <property type="entry name" value="THAP_Znf_sf"/>
</dbReference>
<evidence type="ECO:0000256" key="6">
    <source>
        <dbReference type="PROSITE-ProRule" id="PRU00035"/>
    </source>
</evidence>
<evidence type="ECO:0000256" key="2">
    <source>
        <dbReference type="ARBA" id="ARBA00022771"/>
    </source>
</evidence>
<dbReference type="InterPro" id="IPR057451">
    <property type="entry name" value="BRWD/PHIP_AD"/>
</dbReference>
<dbReference type="SMART" id="SM00980">
    <property type="entry name" value="THAP"/>
    <property type="match status" value="1"/>
</dbReference>
<dbReference type="Proteomes" id="UP001234178">
    <property type="component" value="Unassembled WGS sequence"/>
</dbReference>
<keyword evidence="2 7" id="KW-0863">Zinc-finger</keyword>
<dbReference type="SUPFAM" id="SSF47370">
    <property type="entry name" value="Bromodomain"/>
    <property type="match status" value="1"/>
</dbReference>
<feature type="domain" description="Bromo" evidence="10">
    <location>
        <begin position="469"/>
        <end position="540"/>
    </location>
</feature>
<evidence type="ECO:0000259" key="10">
    <source>
        <dbReference type="PROSITE" id="PS50014"/>
    </source>
</evidence>